<dbReference type="InterPro" id="IPR004032">
    <property type="entry name" value="PMP22_EMP_MP20"/>
</dbReference>
<dbReference type="PROSITE" id="PS01221">
    <property type="entry name" value="PMP22_1"/>
    <property type="match status" value="1"/>
</dbReference>
<dbReference type="InterPro" id="IPR004031">
    <property type="entry name" value="PMP22/EMP/MP20/Claudin"/>
</dbReference>
<dbReference type="GeneTree" id="ENSGT00910000146507"/>
<keyword evidence="8" id="KW-1185">Reference proteome</keyword>
<reference evidence="7" key="3">
    <citation type="submission" date="2025-09" db="UniProtKB">
        <authorList>
            <consortium name="Ensembl"/>
        </authorList>
    </citation>
    <scope>IDENTIFICATION</scope>
</reference>
<evidence type="ECO:0000256" key="4">
    <source>
        <dbReference type="ARBA" id="ARBA00023136"/>
    </source>
</evidence>
<evidence type="ECO:0000313" key="8">
    <source>
        <dbReference type="Proteomes" id="UP000694402"/>
    </source>
</evidence>
<feature type="region of interest" description="Disordered" evidence="5">
    <location>
        <begin position="156"/>
        <end position="181"/>
    </location>
</feature>
<evidence type="ECO:0000256" key="1">
    <source>
        <dbReference type="ARBA" id="ARBA00004141"/>
    </source>
</evidence>
<reference evidence="7" key="2">
    <citation type="submission" date="2025-08" db="UniProtKB">
        <authorList>
            <consortium name="Ensembl"/>
        </authorList>
    </citation>
    <scope>IDENTIFICATION</scope>
</reference>
<comment type="subcellular location">
    <subcellularLocation>
        <location evidence="1">Membrane</location>
        <topology evidence="1">Multi-pass membrane protein</topology>
    </subcellularLocation>
</comment>
<evidence type="ECO:0000256" key="2">
    <source>
        <dbReference type="ARBA" id="ARBA00022692"/>
    </source>
</evidence>
<name>A0AAZ3SH11_ONCTS</name>
<dbReference type="GO" id="GO:0016020">
    <property type="term" value="C:membrane"/>
    <property type="evidence" value="ECO:0007669"/>
    <property type="project" value="UniProtKB-SubCell"/>
</dbReference>
<feature type="signal peptide" evidence="6">
    <location>
        <begin position="1"/>
        <end position="27"/>
    </location>
</feature>
<organism evidence="7 8">
    <name type="scientific">Oncorhynchus tshawytscha</name>
    <name type="common">Chinook salmon</name>
    <name type="synonym">Salmo tshawytscha</name>
    <dbReference type="NCBI Taxonomy" id="74940"/>
    <lineage>
        <taxon>Eukaryota</taxon>
        <taxon>Metazoa</taxon>
        <taxon>Chordata</taxon>
        <taxon>Craniata</taxon>
        <taxon>Vertebrata</taxon>
        <taxon>Euteleostomi</taxon>
        <taxon>Actinopterygii</taxon>
        <taxon>Neopterygii</taxon>
        <taxon>Teleostei</taxon>
        <taxon>Protacanthopterygii</taxon>
        <taxon>Salmoniformes</taxon>
        <taxon>Salmonidae</taxon>
        <taxon>Salmoninae</taxon>
        <taxon>Oncorhynchus</taxon>
    </lineage>
</organism>
<evidence type="ECO:0008006" key="9">
    <source>
        <dbReference type="Google" id="ProtNLM"/>
    </source>
</evidence>
<proteinExistence type="predicted"/>
<accession>A0AAZ3SH11</accession>
<dbReference type="Ensembl" id="ENSOTST00005137962.1">
    <property type="protein sequence ID" value="ENSOTSP00005152550.1"/>
    <property type="gene ID" value="ENSOTSG00005058846.1"/>
</dbReference>
<keyword evidence="2" id="KW-0812">Transmembrane</keyword>
<dbReference type="Pfam" id="PF00822">
    <property type="entry name" value="PMP22_Claudin"/>
    <property type="match status" value="1"/>
</dbReference>
<dbReference type="AlphaFoldDB" id="A0AAZ3SH11"/>
<evidence type="ECO:0000256" key="6">
    <source>
        <dbReference type="SAM" id="SignalP"/>
    </source>
</evidence>
<reference evidence="8" key="1">
    <citation type="journal article" date="2018" name="PLoS ONE">
        <title>Chinook salmon (Oncorhynchus tshawytscha) genome and transcriptome.</title>
        <authorList>
            <person name="Christensen K.A."/>
            <person name="Leong J.S."/>
            <person name="Sakhrani D."/>
            <person name="Biagi C.A."/>
            <person name="Minkley D.R."/>
            <person name="Withler R.E."/>
            <person name="Rondeau E.B."/>
            <person name="Koop B.F."/>
            <person name="Devlin R.H."/>
        </authorList>
    </citation>
    <scope>NUCLEOTIDE SEQUENCE [LARGE SCALE GENOMIC DNA]</scope>
</reference>
<protein>
    <recommendedName>
        <fullName evidence="9">Peripheral myelin protein 22</fullName>
    </recommendedName>
</protein>
<feature type="chain" id="PRO_5044318578" description="Peripheral myelin protein 22" evidence="6">
    <location>
        <begin position="28"/>
        <end position="181"/>
    </location>
</feature>
<gene>
    <name evidence="7" type="primary">pmp22b</name>
</gene>
<dbReference type="Proteomes" id="UP000694402">
    <property type="component" value="Unassembled WGS sequence"/>
</dbReference>
<keyword evidence="4" id="KW-0472">Membrane</keyword>
<keyword evidence="3" id="KW-1133">Transmembrane helix</keyword>
<evidence type="ECO:0000256" key="5">
    <source>
        <dbReference type="SAM" id="MobiDB-lite"/>
    </source>
</evidence>
<evidence type="ECO:0000313" key="7">
    <source>
        <dbReference type="Ensembl" id="ENSOTSP00005152550.1"/>
    </source>
</evidence>
<evidence type="ECO:0000256" key="3">
    <source>
        <dbReference type="ARBA" id="ARBA00022989"/>
    </source>
</evidence>
<sequence>MLLLLLGIVILHAAALVLLFVSTIVSAWTTGSTSSSDLWNNCSTISGGYHCDPAYTGVDPGSAGPDDPVHHLQLHLSLPVLLSALHPPEGRTLLCHWSLPDPRQSVCDEWSSDLHSDESELGASIGGLRLGLYPGLGGLPPGPDQRTHLRHLEKTGMRPMSPNLHPALSINNHPRRLNSKA</sequence>
<keyword evidence="6" id="KW-0732">Signal</keyword>